<dbReference type="Proteomes" id="UP000010471">
    <property type="component" value="Chromosome"/>
</dbReference>
<proteinExistence type="predicted"/>
<evidence type="ECO:0000256" key="1">
    <source>
        <dbReference type="SAM" id="MobiDB-lite"/>
    </source>
</evidence>
<dbReference type="KEGG" id="mic:Mic7113_5812"/>
<protein>
    <recommendedName>
        <fullName evidence="4">Low temperature-induced protein</fullName>
    </recommendedName>
</protein>
<dbReference type="RefSeq" id="WP_015185561.1">
    <property type="nucleotide sequence ID" value="NC_019738.1"/>
</dbReference>
<dbReference type="STRING" id="1173027.Mic7113_5812"/>
<dbReference type="PROSITE" id="PS51257">
    <property type="entry name" value="PROKAR_LIPOPROTEIN"/>
    <property type="match status" value="1"/>
</dbReference>
<gene>
    <name evidence="2" type="ORF">Mic7113_5812</name>
</gene>
<evidence type="ECO:0000313" key="3">
    <source>
        <dbReference type="Proteomes" id="UP000010471"/>
    </source>
</evidence>
<dbReference type="HOGENOM" id="CLU_152443_0_0_3"/>
<keyword evidence="3" id="KW-1185">Reference proteome</keyword>
<name>K9WPF4_9CYAN</name>
<organism evidence="2 3">
    <name type="scientific">Allocoleopsis franciscana PCC 7113</name>
    <dbReference type="NCBI Taxonomy" id="1173027"/>
    <lineage>
        <taxon>Bacteria</taxon>
        <taxon>Bacillati</taxon>
        <taxon>Cyanobacteriota</taxon>
        <taxon>Cyanophyceae</taxon>
        <taxon>Coleofasciculales</taxon>
        <taxon>Coleofasciculaceae</taxon>
        <taxon>Allocoleopsis</taxon>
        <taxon>Allocoleopsis franciscana</taxon>
    </lineage>
</organism>
<feature type="region of interest" description="Disordered" evidence="1">
    <location>
        <begin position="79"/>
        <end position="114"/>
    </location>
</feature>
<sequence length="132" mass="14074">MTSIRLTLSALWRSLSIAVAAFACALILFSNVTPAYSLPNPFAQDKPTQAADPTSGEDQLLGIEEGAQKTAIRQGDQDLLSGEKVTQKSNEGGINEVQGAADIDKMKNPGNTRAESVEEIIGERLEEVTGQK</sequence>
<dbReference type="PATRIC" id="fig|1173027.3.peg.6436"/>
<reference evidence="2" key="1">
    <citation type="submission" date="2012-06" db="EMBL/GenBank/DDBJ databases">
        <title>Finished chromosome of genome of Microcoleus sp. PCC 7113.</title>
        <authorList>
            <consortium name="US DOE Joint Genome Institute"/>
            <person name="Gugger M."/>
            <person name="Coursin T."/>
            <person name="Rippka R."/>
            <person name="Tandeau De Marsac N."/>
            <person name="Huntemann M."/>
            <person name="Wei C.-L."/>
            <person name="Han J."/>
            <person name="Detter J.C."/>
            <person name="Han C."/>
            <person name="Tapia R."/>
            <person name="Chen A."/>
            <person name="Kyrpides N."/>
            <person name="Mavromatis K."/>
            <person name="Markowitz V."/>
            <person name="Szeto E."/>
            <person name="Ivanova N."/>
            <person name="Pagani I."/>
            <person name="Pati A."/>
            <person name="Goodwin L."/>
            <person name="Nordberg H.P."/>
            <person name="Cantor M.N."/>
            <person name="Hua S.X."/>
            <person name="Woyke T."/>
            <person name="Kerfeld C.A."/>
        </authorList>
    </citation>
    <scope>NUCLEOTIDE SEQUENCE [LARGE SCALE GENOMIC DNA]</scope>
    <source>
        <strain evidence="2">PCC 7113</strain>
    </source>
</reference>
<dbReference type="OrthoDB" id="460499at2"/>
<evidence type="ECO:0000313" key="2">
    <source>
        <dbReference type="EMBL" id="AFZ21432.1"/>
    </source>
</evidence>
<dbReference type="AlphaFoldDB" id="K9WPF4"/>
<dbReference type="EMBL" id="CP003630">
    <property type="protein sequence ID" value="AFZ21432.1"/>
    <property type="molecule type" value="Genomic_DNA"/>
</dbReference>
<accession>K9WPF4</accession>
<evidence type="ECO:0008006" key="4">
    <source>
        <dbReference type="Google" id="ProtNLM"/>
    </source>
</evidence>